<dbReference type="AlphaFoldDB" id="A0A1M7QDI3"/>
<evidence type="ECO:0000313" key="2">
    <source>
        <dbReference type="Proteomes" id="UP000184513"/>
    </source>
</evidence>
<accession>A0A1M7QDI3</accession>
<sequence>MAIGEYSLKNSMFGREINFPCKLLVSIRIENRYSRRVGKSYIEDVVRPFAILKQTAQQNGDGGNY</sequence>
<dbReference type="STRING" id="388280.SAMN04488057_11689"/>
<name>A0A1M7QDI3_9BACT</name>
<gene>
    <name evidence="1" type="ORF">SAMN04488057_11689</name>
</gene>
<reference evidence="1 2" key="1">
    <citation type="submission" date="2016-11" db="EMBL/GenBank/DDBJ databases">
        <authorList>
            <person name="Jaros S."/>
            <person name="Januszkiewicz K."/>
            <person name="Wedrychowicz H."/>
        </authorList>
    </citation>
    <scope>NUCLEOTIDE SEQUENCE [LARGE SCALE GENOMIC DNA]</scope>
    <source>
        <strain evidence="1 2">CGMCC 1.6102</strain>
    </source>
</reference>
<proteinExistence type="predicted"/>
<keyword evidence="2" id="KW-1185">Reference proteome</keyword>
<organism evidence="1 2">
    <name type="scientific">Cyclobacterium lianum</name>
    <dbReference type="NCBI Taxonomy" id="388280"/>
    <lineage>
        <taxon>Bacteria</taxon>
        <taxon>Pseudomonadati</taxon>
        <taxon>Bacteroidota</taxon>
        <taxon>Cytophagia</taxon>
        <taxon>Cytophagales</taxon>
        <taxon>Cyclobacteriaceae</taxon>
        <taxon>Cyclobacterium</taxon>
    </lineage>
</organism>
<dbReference type="Proteomes" id="UP000184513">
    <property type="component" value="Unassembled WGS sequence"/>
</dbReference>
<evidence type="ECO:0000313" key="1">
    <source>
        <dbReference type="EMBL" id="SHN28636.1"/>
    </source>
</evidence>
<protein>
    <submittedName>
        <fullName evidence="1">Uncharacterized protein</fullName>
    </submittedName>
</protein>
<dbReference type="EMBL" id="FRCY01000016">
    <property type="protein sequence ID" value="SHN28636.1"/>
    <property type="molecule type" value="Genomic_DNA"/>
</dbReference>